<comment type="caution">
    <text evidence="10">The sequence shown here is derived from an EMBL/GenBank/DDBJ whole genome shotgun (WGS) entry which is preliminary data.</text>
</comment>
<feature type="transmembrane region" description="Helical" evidence="9">
    <location>
        <begin position="152"/>
        <end position="172"/>
    </location>
</feature>
<proteinExistence type="predicted"/>
<dbReference type="AlphaFoldDB" id="A0A937XDC5"/>
<evidence type="ECO:0000256" key="5">
    <source>
        <dbReference type="ARBA" id="ARBA00022692"/>
    </source>
</evidence>
<reference evidence="10" key="1">
    <citation type="submission" date="2019-03" db="EMBL/GenBank/DDBJ databases">
        <title>Lake Tanganyika Metagenome-Assembled Genomes (MAGs).</title>
        <authorList>
            <person name="Tran P."/>
        </authorList>
    </citation>
    <scope>NUCLEOTIDE SEQUENCE</scope>
    <source>
        <strain evidence="10">K_DeepCast_150m_m2_040</strain>
    </source>
</reference>
<dbReference type="PANTHER" id="PTHR30578:SF1">
    <property type="entry name" value="NA(+)-TRANSLOCATING NADH-QUINONE REDUCTASE SUBUNIT B"/>
    <property type="match status" value="1"/>
</dbReference>
<dbReference type="NCBIfam" id="TIGR01946">
    <property type="entry name" value="rnfD"/>
    <property type="match status" value="1"/>
</dbReference>
<dbReference type="GO" id="GO:0022900">
    <property type="term" value="P:electron transport chain"/>
    <property type="evidence" value="ECO:0007669"/>
    <property type="project" value="InterPro"/>
</dbReference>
<dbReference type="GO" id="GO:0055085">
    <property type="term" value="P:transmembrane transport"/>
    <property type="evidence" value="ECO:0007669"/>
    <property type="project" value="InterPro"/>
</dbReference>
<keyword evidence="1" id="KW-0813">Transport</keyword>
<dbReference type="PANTHER" id="PTHR30578">
    <property type="entry name" value="ELECTRON TRANSPORT COMPLEX PROTEIN RNFD"/>
    <property type="match status" value="1"/>
</dbReference>
<feature type="transmembrane region" description="Helical" evidence="9">
    <location>
        <begin position="57"/>
        <end position="76"/>
    </location>
</feature>
<evidence type="ECO:0000256" key="4">
    <source>
        <dbReference type="ARBA" id="ARBA00022643"/>
    </source>
</evidence>
<keyword evidence="2" id="KW-0597">Phosphoprotein</keyword>
<dbReference type="InterPro" id="IPR011303">
    <property type="entry name" value="RnfD_bac"/>
</dbReference>
<dbReference type="EMBL" id="VGIR01000025">
    <property type="protein sequence ID" value="MBM3331308.1"/>
    <property type="molecule type" value="Genomic_DNA"/>
</dbReference>
<evidence type="ECO:0000256" key="9">
    <source>
        <dbReference type="SAM" id="Phobius"/>
    </source>
</evidence>
<keyword evidence="6" id="KW-1278">Translocase</keyword>
<feature type="transmembrane region" description="Helical" evidence="9">
    <location>
        <begin position="110"/>
        <end position="140"/>
    </location>
</feature>
<evidence type="ECO:0000256" key="8">
    <source>
        <dbReference type="ARBA" id="ARBA00023136"/>
    </source>
</evidence>
<keyword evidence="8 9" id="KW-0472">Membrane</keyword>
<feature type="transmembrane region" description="Helical" evidence="9">
    <location>
        <begin position="306"/>
        <end position="324"/>
    </location>
</feature>
<keyword evidence="7 9" id="KW-1133">Transmembrane helix</keyword>
<evidence type="ECO:0000256" key="6">
    <source>
        <dbReference type="ARBA" id="ARBA00022967"/>
    </source>
</evidence>
<evidence type="ECO:0000313" key="11">
    <source>
        <dbReference type="Proteomes" id="UP000779900"/>
    </source>
</evidence>
<feature type="transmembrane region" description="Helical" evidence="9">
    <location>
        <begin position="275"/>
        <end position="294"/>
    </location>
</feature>
<evidence type="ECO:0000256" key="7">
    <source>
        <dbReference type="ARBA" id="ARBA00022989"/>
    </source>
</evidence>
<keyword evidence="3" id="KW-0285">Flavoprotein</keyword>
<evidence type="ECO:0000313" key="10">
    <source>
        <dbReference type="EMBL" id="MBM3331308.1"/>
    </source>
</evidence>
<dbReference type="GO" id="GO:0005886">
    <property type="term" value="C:plasma membrane"/>
    <property type="evidence" value="ECO:0007669"/>
    <property type="project" value="TreeGrafter"/>
</dbReference>
<gene>
    <name evidence="10" type="ORF">FJY68_05565</name>
</gene>
<dbReference type="InterPro" id="IPR004338">
    <property type="entry name" value="NqrB/RnfD"/>
</dbReference>
<feature type="transmembrane region" description="Helical" evidence="9">
    <location>
        <begin position="330"/>
        <end position="353"/>
    </location>
</feature>
<protein>
    <submittedName>
        <fullName evidence="10">RnfABCDGE type electron transport complex subunit D</fullName>
    </submittedName>
</protein>
<feature type="transmembrane region" description="Helical" evidence="9">
    <location>
        <begin position="252"/>
        <end position="269"/>
    </location>
</feature>
<accession>A0A937XDC5</accession>
<dbReference type="Proteomes" id="UP000779900">
    <property type="component" value="Unassembled WGS sequence"/>
</dbReference>
<organism evidence="10 11">
    <name type="scientific">candidate division WOR-3 bacterium</name>
    <dbReference type="NCBI Taxonomy" id="2052148"/>
    <lineage>
        <taxon>Bacteria</taxon>
        <taxon>Bacteria division WOR-3</taxon>
    </lineage>
</organism>
<evidence type="ECO:0000256" key="1">
    <source>
        <dbReference type="ARBA" id="ARBA00022448"/>
    </source>
</evidence>
<sequence>MSRLLHAIVVRLNALTSRGPLKRLQPVTEALDEALLGTDKTAKAAPFLSDGMDIKRMMSLVIIGLVPAALAGIYFYGWYVAAMIATSYAVGGMVEVAFAMARRKPIHEGFLVTGLIFPLVLPPTTPLWIVAVGIFFGTFFGKEVFGGTGRNIFNPALVGRLFVSLAFPSYFATMWGKMHWGGAGGFVKWTVDATTQATPLIDFKGSQLISADPISLLLGHAPGCVGETFRIGILLGGLFVVLTRAGDWRVPVSYLGSVAVSALVLRGLMPGRVAPVWFQLLSGGLMFGAFFMANDPVTSPFTFTGRWVYGLMLGILTVLIRALSGLPESVMFAILLMNAVTPLIDSTVVNISYRRATTKVRRLAA</sequence>
<evidence type="ECO:0000256" key="2">
    <source>
        <dbReference type="ARBA" id="ARBA00022553"/>
    </source>
</evidence>
<evidence type="ECO:0000256" key="3">
    <source>
        <dbReference type="ARBA" id="ARBA00022630"/>
    </source>
</evidence>
<dbReference type="Pfam" id="PF03116">
    <property type="entry name" value="NQR2_RnfD_RnfE"/>
    <property type="match status" value="1"/>
</dbReference>
<keyword evidence="4" id="KW-0288">FMN</keyword>
<keyword evidence="5 9" id="KW-0812">Transmembrane</keyword>
<name>A0A937XDC5_UNCW3</name>